<evidence type="ECO:0000313" key="2">
    <source>
        <dbReference type="Proteomes" id="UP001597083"/>
    </source>
</evidence>
<keyword evidence="2" id="KW-1185">Reference proteome</keyword>
<dbReference type="EMBL" id="JBHTIR010001625">
    <property type="protein sequence ID" value="MFD0852779.1"/>
    <property type="molecule type" value="Genomic_DNA"/>
</dbReference>
<dbReference type="Pfam" id="PF08811">
    <property type="entry name" value="DUF1800"/>
    <property type="match status" value="1"/>
</dbReference>
<dbReference type="InterPro" id="IPR014917">
    <property type="entry name" value="DUF1800"/>
</dbReference>
<accession>A0ABW3CE59</accession>
<organism evidence="1 2">
    <name type="scientific">Actinomadura adrarensis</name>
    <dbReference type="NCBI Taxonomy" id="1819600"/>
    <lineage>
        <taxon>Bacteria</taxon>
        <taxon>Bacillati</taxon>
        <taxon>Actinomycetota</taxon>
        <taxon>Actinomycetes</taxon>
        <taxon>Streptosporangiales</taxon>
        <taxon>Thermomonosporaceae</taxon>
        <taxon>Actinomadura</taxon>
    </lineage>
</organism>
<sequence>STPQPRLGALPERVKQGDMAARQAYQKAVRAQREAAIAWWMDRMVAVQRPWTEKRTLLWHDHWATSIQKVQSGAAMLAQNATLRSLGGGDFQVLANAMVRDPALLIWLDGPRNTAKAPNENLAREFMELFVLGVGTYTENDVKAVAAALTGWMVNRRAADTPKAVFRPRRHSPGHQTVLGRTADFSTEDLVAHLVSRPASPRHVASRF</sequence>
<gene>
    <name evidence="1" type="ORF">ACFQ07_11115</name>
</gene>
<protein>
    <submittedName>
        <fullName evidence="1">DUF1800 family protein</fullName>
    </submittedName>
</protein>
<name>A0ABW3CE59_9ACTN</name>
<proteinExistence type="predicted"/>
<comment type="caution">
    <text evidence="1">The sequence shown here is derived from an EMBL/GenBank/DDBJ whole genome shotgun (WGS) entry which is preliminary data.</text>
</comment>
<feature type="non-terminal residue" evidence="1">
    <location>
        <position position="1"/>
    </location>
</feature>
<feature type="non-terminal residue" evidence="1">
    <location>
        <position position="208"/>
    </location>
</feature>
<dbReference type="Proteomes" id="UP001597083">
    <property type="component" value="Unassembled WGS sequence"/>
</dbReference>
<evidence type="ECO:0000313" key="1">
    <source>
        <dbReference type="EMBL" id="MFD0852779.1"/>
    </source>
</evidence>
<reference evidence="2" key="1">
    <citation type="journal article" date="2019" name="Int. J. Syst. Evol. Microbiol.">
        <title>The Global Catalogue of Microorganisms (GCM) 10K type strain sequencing project: providing services to taxonomists for standard genome sequencing and annotation.</title>
        <authorList>
            <consortium name="The Broad Institute Genomics Platform"/>
            <consortium name="The Broad Institute Genome Sequencing Center for Infectious Disease"/>
            <person name="Wu L."/>
            <person name="Ma J."/>
        </authorList>
    </citation>
    <scope>NUCLEOTIDE SEQUENCE [LARGE SCALE GENOMIC DNA]</scope>
    <source>
        <strain evidence="2">JCM 31696</strain>
    </source>
</reference>